<dbReference type="Gene3D" id="3.40.710.10">
    <property type="entry name" value="DD-peptidase/beta-lactamase superfamily"/>
    <property type="match status" value="1"/>
</dbReference>
<reference evidence="3 4" key="1">
    <citation type="submission" date="2024-06" db="EMBL/GenBank/DDBJ databases">
        <title>The Natural Products Discovery Center: Release of the First 8490 Sequenced Strains for Exploring Actinobacteria Biosynthetic Diversity.</title>
        <authorList>
            <person name="Kalkreuter E."/>
            <person name="Kautsar S.A."/>
            <person name="Yang D."/>
            <person name="Bader C.D."/>
            <person name="Teijaro C.N."/>
            <person name="Fluegel L."/>
            <person name="Davis C.M."/>
            <person name="Simpson J.R."/>
            <person name="Lauterbach L."/>
            <person name="Steele A.D."/>
            <person name="Gui C."/>
            <person name="Meng S."/>
            <person name="Li G."/>
            <person name="Viehrig K."/>
            <person name="Ye F."/>
            <person name="Su P."/>
            <person name="Kiefer A.F."/>
            <person name="Nichols A."/>
            <person name="Cepeda A.J."/>
            <person name="Yan W."/>
            <person name="Fan B."/>
            <person name="Jiang Y."/>
            <person name="Adhikari A."/>
            <person name="Zheng C.-J."/>
            <person name="Schuster L."/>
            <person name="Cowan T.M."/>
            <person name="Smanski M.J."/>
            <person name="Chevrette M.G."/>
            <person name="De Carvalho L.P.S."/>
            <person name="Shen B."/>
        </authorList>
    </citation>
    <scope>NUCLEOTIDE SEQUENCE [LARGE SCALE GENOMIC DNA]</scope>
    <source>
        <strain evidence="3 4">NPDC049574</strain>
    </source>
</reference>
<feature type="chain" id="PRO_5045847200" evidence="1">
    <location>
        <begin position="35"/>
        <end position="427"/>
    </location>
</feature>
<gene>
    <name evidence="3" type="ORF">AB0K40_19850</name>
</gene>
<feature type="domain" description="Beta-lactamase-related" evidence="2">
    <location>
        <begin position="53"/>
        <end position="345"/>
    </location>
</feature>
<dbReference type="EC" id="3.1.1.103" evidence="3"/>
<name>A0ABV3H5G3_9ACTN</name>
<dbReference type="PANTHER" id="PTHR46825:SF7">
    <property type="entry name" value="D-ALANYL-D-ALANINE CARBOXYPEPTIDASE"/>
    <property type="match status" value="1"/>
</dbReference>
<keyword evidence="4" id="KW-1185">Reference proteome</keyword>
<dbReference type="InterPro" id="IPR050491">
    <property type="entry name" value="AmpC-like"/>
</dbReference>
<keyword evidence="3" id="KW-0378">Hydrolase</keyword>
<evidence type="ECO:0000259" key="2">
    <source>
        <dbReference type="Pfam" id="PF00144"/>
    </source>
</evidence>
<sequence length="427" mass="45760">MTSRRFPTSAPRAALAAAMGALLAAGTLAGPAHAAGGPDRQALKRTLDAVHAAGMYGIYSEVRDGGRTWEGASGVADVATGRPVRPDMVHRIGSITKTFVSVAILQQVARGTIELDAPVGRYLPDLVPGERGRRITVRMLLNHTSHIADYILPAFPSLQEGSVKSLDDNRFRRVAPRELVRMGLAATPTGEPGALPGSYSNTNYVLAGLLLEKVTGGDAADHITRHVIRKAGLRHTSFPRSPHIPGPHSGAYESWYGFFDPPRDFSVYDMSWASTAGAITSTMDDLNKFYRALLRGELLPPAQLAEMRTTVPVLAAGYTMDYGLGIYAADLPCGRFWGHDGGVFGMATQSLASEDGERLISYGVNRTKYQQVDEGGVVLHEIDIAQARHLLVALCGPDFAGDAPTARTASEASFLPFRADRGMPVRP</sequence>
<dbReference type="SUPFAM" id="SSF56601">
    <property type="entry name" value="beta-lactamase/transpeptidase-like"/>
    <property type="match status" value="1"/>
</dbReference>
<dbReference type="Proteomes" id="UP001552427">
    <property type="component" value="Unassembled WGS sequence"/>
</dbReference>
<dbReference type="InterPro" id="IPR012338">
    <property type="entry name" value="Beta-lactam/transpept-like"/>
</dbReference>
<accession>A0ABV3H5G3</accession>
<protein>
    <submittedName>
        <fullName evidence="3">Serine hydrolase domain-containing protein</fullName>
        <ecNumber evidence="3">3.1.1.103</ecNumber>
    </submittedName>
</protein>
<comment type="caution">
    <text evidence="3">The sequence shown here is derived from an EMBL/GenBank/DDBJ whole genome shotgun (WGS) entry which is preliminary data.</text>
</comment>
<dbReference type="PANTHER" id="PTHR46825">
    <property type="entry name" value="D-ALANYL-D-ALANINE-CARBOXYPEPTIDASE/ENDOPEPTIDASE AMPH"/>
    <property type="match status" value="1"/>
</dbReference>
<organism evidence="3 4">
    <name type="scientific">Nonomuraea bangladeshensis</name>
    <dbReference type="NCBI Taxonomy" id="404385"/>
    <lineage>
        <taxon>Bacteria</taxon>
        <taxon>Bacillati</taxon>
        <taxon>Actinomycetota</taxon>
        <taxon>Actinomycetes</taxon>
        <taxon>Streptosporangiales</taxon>
        <taxon>Streptosporangiaceae</taxon>
        <taxon>Nonomuraea</taxon>
    </lineage>
</organism>
<dbReference type="GO" id="GO:0016787">
    <property type="term" value="F:hydrolase activity"/>
    <property type="evidence" value="ECO:0007669"/>
    <property type="project" value="UniProtKB-KW"/>
</dbReference>
<dbReference type="InterPro" id="IPR001466">
    <property type="entry name" value="Beta-lactam-related"/>
</dbReference>
<evidence type="ECO:0000313" key="4">
    <source>
        <dbReference type="Proteomes" id="UP001552427"/>
    </source>
</evidence>
<evidence type="ECO:0000313" key="3">
    <source>
        <dbReference type="EMBL" id="MEV4287768.1"/>
    </source>
</evidence>
<feature type="signal peptide" evidence="1">
    <location>
        <begin position="1"/>
        <end position="34"/>
    </location>
</feature>
<evidence type="ECO:0000256" key="1">
    <source>
        <dbReference type="SAM" id="SignalP"/>
    </source>
</evidence>
<dbReference type="RefSeq" id="WP_364451671.1">
    <property type="nucleotide sequence ID" value="NZ_JBFARM010000005.1"/>
</dbReference>
<dbReference type="EMBL" id="JBFARM010000005">
    <property type="protein sequence ID" value="MEV4287768.1"/>
    <property type="molecule type" value="Genomic_DNA"/>
</dbReference>
<keyword evidence="1" id="KW-0732">Signal</keyword>
<proteinExistence type="predicted"/>
<dbReference type="Pfam" id="PF00144">
    <property type="entry name" value="Beta-lactamase"/>
    <property type="match status" value="1"/>
</dbReference>